<keyword evidence="6 13" id="KW-0443">Lipid metabolism</keyword>
<dbReference type="PANTHER" id="PTHR11728">
    <property type="entry name" value="GLYCEROL-3-PHOSPHATE DEHYDROGENASE"/>
    <property type="match status" value="1"/>
</dbReference>
<feature type="binding site" evidence="13">
    <location>
        <position position="127"/>
    </location>
    <ligand>
        <name>NADPH</name>
        <dbReference type="ChEBI" id="CHEBI:57783"/>
    </ligand>
</feature>
<evidence type="ECO:0000256" key="17">
    <source>
        <dbReference type="RuleBase" id="RU000437"/>
    </source>
</evidence>
<dbReference type="InterPro" id="IPR008927">
    <property type="entry name" value="6-PGluconate_DH-like_C_sf"/>
</dbReference>
<dbReference type="GO" id="GO:0005975">
    <property type="term" value="P:carbohydrate metabolic process"/>
    <property type="evidence" value="ECO:0007669"/>
    <property type="project" value="InterPro"/>
</dbReference>
<feature type="binding site" evidence="13">
    <location>
        <position position="155"/>
    </location>
    <ligand>
        <name>sn-glycerol 3-phosphate</name>
        <dbReference type="ChEBI" id="CHEBI:57597"/>
    </ligand>
</feature>
<keyword evidence="18" id="KW-0472">Membrane</keyword>
<feature type="binding site" evidence="13">
    <location>
        <position position="210"/>
    </location>
    <ligand>
        <name>sn-glycerol 3-phosphate</name>
        <dbReference type="ChEBI" id="CHEBI:57597"/>
    </ligand>
</feature>
<feature type="binding site" evidence="13">
    <location>
        <position position="274"/>
    </location>
    <ligand>
        <name>sn-glycerol 3-phosphate</name>
        <dbReference type="ChEBI" id="CHEBI:57597"/>
    </ligand>
</feature>
<keyword evidence="18" id="KW-0812">Transmembrane</keyword>
<feature type="binding site" evidence="16">
    <location>
        <position position="274"/>
    </location>
    <ligand>
        <name>NAD(+)</name>
        <dbReference type="ChEBI" id="CHEBI:57540"/>
    </ligand>
</feature>
<keyword evidence="13" id="KW-0547">Nucleotide-binding</keyword>
<proteinExistence type="inferred from homology"/>
<dbReference type="UniPathway" id="UPA00940"/>
<evidence type="ECO:0000259" key="19">
    <source>
        <dbReference type="Pfam" id="PF01210"/>
    </source>
</evidence>
<comment type="function">
    <text evidence="13">Catalyzes the reduction of the glycolytic intermediate dihydroxyacetone phosphate (DHAP) to sn-glycerol 3-phosphate (G3P), the key precursor for phospholipid synthesis.</text>
</comment>
<dbReference type="GO" id="GO:0006650">
    <property type="term" value="P:glycerophospholipid metabolic process"/>
    <property type="evidence" value="ECO:0007669"/>
    <property type="project" value="UniProtKB-UniRule"/>
</dbReference>
<dbReference type="GO" id="GO:0046168">
    <property type="term" value="P:glycerol-3-phosphate catabolic process"/>
    <property type="evidence" value="ECO:0007669"/>
    <property type="project" value="InterPro"/>
</dbReference>
<evidence type="ECO:0000256" key="1">
    <source>
        <dbReference type="ARBA" id="ARBA00011009"/>
    </source>
</evidence>
<dbReference type="AlphaFoldDB" id="A0A4R2TDK8"/>
<keyword evidence="3 13" id="KW-0521">NADP</keyword>
<dbReference type="InterPro" id="IPR011128">
    <property type="entry name" value="G3P_DH_NAD-dep_N"/>
</dbReference>
<feature type="active site" description="Proton acceptor" evidence="13 14">
    <location>
        <position position="210"/>
    </location>
</feature>
<feature type="binding site" evidence="13">
    <location>
        <position position="273"/>
    </location>
    <ligand>
        <name>sn-glycerol 3-phosphate</name>
        <dbReference type="ChEBI" id="CHEBI:57597"/>
    </ligand>
</feature>
<organism evidence="21 22">
    <name type="scientific">Serpentinicella alkaliphila</name>
    <dbReference type="NCBI Taxonomy" id="1734049"/>
    <lineage>
        <taxon>Bacteria</taxon>
        <taxon>Bacillati</taxon>
        <taxon>Bacillota</taxon>
        <taxon>Clostridia</taxon>
        <taxon>Peptostreptococcales</taxon>
        <taxon>Natronincolaceae</taxon>
        <taxon>Serpentinicella</taxon>
    </lineage>
</organism>
<evidence type="ECO:0000256" key="15">
    <source>
        <dbReference type="PIRSR" id="PIRSR000114-2"/>
    </source>
</evidence>
<evidence type="ECO:0000256" key="10">
    <source>
        <dbReference type="ARBA" id="ARBA00066687"/>
    </source>
</evidence>
<protein>
    <recommendedName>
        <fullName evidence="11 13">Glycerol-3-phosphate dehydrogenase [NAD(P)+]</fullName>
        <ecNumber evidence="10 13">1.1.1.94</ecNumber>
    </recommendedName>
    <alternativeName>
        <fullName evidence="13">NAD(P)(+)-dependent glycerol-3-phosphate dehydrogenase</fullName>
    </alternativeName>
    <alternativeName>
        <fullName evidence="12 13">NAD(P)H-dependent dihydroxyacetone-phosphate reductase</fullName>
    </alternativeName>
</protein>
<dbReference type="Gene3D" id="3.40.50.720">
    <property type="entry name" value="NAD(P)-binding Rossmann-like Domain"/>
    <property type="match status" value="1"/>
</dbReference>
<feature type="binding site" evidence="13">
    <location>
        <position position="298"/>
    </location>
    <ligand>
        <name>NADPH</name>
        <dbReference type="ChEBI" id="CHEBI:57783"/>
    </ligand>
</feature>
<keyword evidence="5 13" id="KW-0520">NAD</keyword>
<dbReference type="SUPFAM" id="SSF48179">
    <property type="entry name" value="6-phosphogluconate dehydrogenase C-terminal domain-like"/>
    <property type="match status" value="1"/>
</dbReference>
<feature type="binding site" evidence="16">
    <location>
        <position position="159"/>
    </location>
    <ligand>
        <name>NAD(+)</name>
        <dbReference type="ChEBI" id="CHEBI:57540"/>
    </ligand>
</feature>
<evidence type="ECO:0000256" key="6">
    <source>
        <dbReference type="ARBA" id="ARBA00023098"/>
    </source>
</evidence>
<gene>
    <name evidence="13" type="primary">gpsA</name>
    <name evidence="21" type="ORF">EDD79_103632</name>
</gene>
<dbReference type="PIRSF" id="PIRSF000114">
    <property type="entry name" value="Glycerol-3-P_dh"/>
    <property type="match status" value="1"/>
</dbReference>
<feature type="binding site" evidence="15">
    <location>
        <position position="127"/>
    </location>
    <ligand>
        <name>substrate</name>
    </ligand>
</feature>
<feature type="binding site" evidence="13">
    <location>
        <position position="157"/>
    </location>
    <ligand>
        <name>sn-glycerol 3-phosphate</name>
        <dbReference type="ChEBI" id="CHEBI:57597"/>
    </ligand>
</feature>
<evidence type="ECO:0000259" key="20">
    <source>
        <dbReference type="Pfam" id="PF07479"/>
    </source>
</evidence>
<dbReference type="GO" id="GO:0141152">
    <property type="term" value="F:glycerol-3-phosphate dehydrogenase (NAD+) activity"/>
    <property type="evidence" value="ECO:0007669"/>
    <property type="project" value="RHEA"/>
</dbReference>
<comment type="catalytic activity">
    <reaction evidence="13">
        <text>sn-glycerol 3-phosphate + NAD(+) = dihydroxyacetone phosphate + NADH + H(+)</text>
        <dbReference type="Rhea" id="RHEA:11092"/>
        <dbReference type="ChEBI" id="CHEBI:15378"/>
        <dbReference type="ChEBI" id="CHEBI:57540"/>
        <dbReference type="ChEBI" id="CHEBI:57597"/>
        <dbReference type="ChEBI" id="CHEBI:57642"/>
        <dbReference type="ChEBI" id="CHEBI:57945"/>
        <dbReference type="EC" id="1.1.1.94"/>
    </reaction>
</comment>
<evidence type="ECO:0000256" key="7">
    <source>
        <dbReference type="ARBA" id="ARBA00023209"/>
    </source>
</evidence>
<name>A0A4R2TDK8_9FIRM</name>
<dbReference type="PROSITE" id="PS00957">
    <property type="entry name" value="NAD_G3PDH"/>
    <property type="match status" value="1"/>
</dbReference>
<feature type="domain" description="Glycerol-3-phosphate dehydrogenase NAD-dependent N-terminal" evidence="19">
    <location>
        <begin position="25"/>
        <end position="177"/>
    </location>
</feature>
<dbReference type="HAMAP" id="MF_00394">
    <property type="entry name" value="NAD_Glyc3P_dehydrog"/>
    <property type="match status" value="1"/>
</dbReference>
<keyword evidence="22" id="KW-1185">Reference proteome</keyword>
<dbReference type="PANTHER" id="PTHR11728:SF1">
    <property type="entry name" value="GLYCEROL-3-PHOSPHATE DEHYDROGENASE [NAD(+)] 2, CHLOROPLASTIC"/>
    <property type="match status" value="1"/>
</dbReference>
<dbReference type="SUPFAM" id="SSF51735">
    <property type="entry name" value="NAD(P)-binding Rossmann-fold domains"/>
    <property type="match status" value="1"/>
</dbReference>
<dbReference type="GO" id="GO:0141153">
    <property type="term" value="F:glycerol-3-phosphate dehydrogenase (NADP+) activity"/>
    <property type="evidence" value="ECO:0007669"/>
    <property type="project" value="RHEA"/>
</dbReference>
<feature type="binding site" evidence="15">
    <location>
        <begin position="274"/>
        <end position="275"/>
    </location>
    <ligand>
        <name>substrate</name>
    </ligand>
</feature>
<evidence type="ECO:0000256" key="4">
    <source>
        <dbReference type="ARBA" id="ARBA00023002"/>
    </source>
</evidence>
<comment type="caution">
    <text evidence="21">The sequence shown here is derived from an EMBL/GenBank/DDBJ whole genome shotgun (WGS) entry which is preliminary data.</text>
</comment>
<keyword evidence="2 13" id="KW-0444">Lipid biosynthesis</keyword>
<evidence type="ECO:0000256" key="13">
    <source>
        <dbReference type="HAMAP-Rule" id="MF_00394"/>
    </source>
</evidence>
<evidence type="ECO:0000313" key="22">
    <source>
        <dbReference type="Proteomes" id="UP000295504"/>
    </source>
</evidence>
<sequence>MVQKERLGKKQELDKGGIIMTNYTIAVLGAGSWGTALAHLLANKGYQVNLWMRSNIQYNTMVETKENKKYLPGIQLSASLSYHLDIEKALSGAKIILVAVPTQQVRGLLKSCKQFINKDQVIVNVAKGLEQGTHYRISEVVKEELNDQPYAILSGPSHAEEVAKNMPTTVVVASKERGIAEFVQNTFMTDDFRVYTNPDVVGVELGGALKNVIAFGAGIVDGLGFGDNAKAALMTRGIREIARLGSSMGANVYTFAGLSGIGDLIVTCTSMHSRNRRAGILIGQGKSLNETLEEIGMVVEGITTTKVAYELSVKNNIDMPITEQINNVLYGDFNVKEAVINLMTRNKKQEIEEVIAEELIAW</sequence>
<reference evidence="21 22" key="1">
    <citation type="submission" date="2019-03" db="EMBL/GenBank/DDBJ databases">
        <title>Genomic Encyclopedia of Type Strains, Phase IV (KMG-IV): sequencing the most valuable type-strain genomes for metagenomic binning, comparative biology and taxonomic classification.</title>
        <authorList>
            <person name="Goeker M."/>
        </authorList>
    </citation>
    <scope>NUCLEOTIDE SEQUENCE [LARGE SCALE GENOMIC DNA]</scope>
    <source>
        <strain evidence="21 22">DSM 100013</strain>
    </source>
</reference>
<feature type="binding site" evidence="16">
    <location>
        <begin position="29"/>
        <end position="34"/>
    </location>
    <ligand>
        <name>NAD(+)</name>
        <dbReference type="ChEBI" id="CHEBI:57540"/>
    </ligand>
</feature>
<dbReference type="Proteomes" id="UP000295504">
    <property type="component" value="Unassembled WGS sequence"/>
</dbReference>
<feature type="binding site" evidence="13">
    <location>
        <position position="33"/>
    </location>
    <ligand>
        <name>NADPH</name>
        <dbReference type="ChEBI" id="CHEBI:57783"/>
    </ligand>
</feature>
<evidence type="ECO:0000256" key="5">
    <source>
        <dbReference type="ARBA" id="ARBA00023027"/>
    </source>
</evidence>
<evidence type="ECO:0000256" key="11">
    <source>
        <dbReference type="ARBA" id="ARBA00069372"/>
    </source>
</evidence>
<dbReference type="GO" id="GO:0046167">
    <property type="term" value="P:glycerol-3-phosphate biosynthetic process"/>
    <property type="evidence" value="ECO:0007669"/>
    <property type="project" value="UniProtKB-UniRule"/>
</dbReference>
<dbReference type="NCBIfam" id="NF000942">
    <property type="entry name" value="PRK00094.1-4"/>
    <property type="match status" value="1"/>
</dbReference>
<evidence type="ECO:0000256" key="12">
    <source>
        <dbReference type="ARBA" id="ARBA00080511"/>
    </source>
</evidence>
<evidence type="ECO:0000256" key="9">
    <source>
        <dbReference type="ARBA" id="ARBA00052716"/>
    </source>
</evidence>
<dbReference type="InterPro" id="IPR036291">
    <property type="entry name" value="NAD(P)-bd_dom_sf"/>
</dbReference>
<dbReference type="GO" id="GO:0051287">
    <property type="term" value="F:NAD binding"/>
    <property type="evidence" value="ECO:0007669"/>
    <property type="project" value="InterPro"/>
</dbReference>
<dbReference type="NCBIfam" id="NF000940">
    <property type="entry name" value="PRK00094.1-2"/>
    <property type="match status" value="1"/>
</dbReference>
<evidence type="ECO:0000256" key="2">
    <source>
        <dbReference type="ARBA" id="ARBA00022516"/>
    </source>
</evidence>
<dbReference type="InterPro" id="IPR006168">
    <property type="entry name" value="G3P_DH_NAD-dep"/>
</dbReference>
<keyword evidence="13" id="KW-0963">Cytoplasm</keyword>
<dbReference type="Pfam" id="PF01210">
    <property type="entry name" value="NAD_Gly3P_dh_N"/>
    <property type="match status" value="1"/>
</dbReference>
<feature type="binding site" evidence="13">
    <location>
        <position position="32"/>
    </location>
    <ligand>
        <name>NADPH</name>
        <dbReference type="ChEBI" id="CHEBI:57783"/>
    </ligand>
</feature>
<comment type="pathway">
    <text evidence="13">Membrane lipid metabolism; glycerophospholipid metabolism.</text>
</comment>
<feature type="domain" description="Glycerol-3-phosphate dehydrogenase NAD-dependent C-terminal" evidence="20">
    <location>
        <begin position="199"/>
        <end position="339"/>
    </location>
</feature>
<feature type="binding site" evidence="13">
    <location>
        <position position="263"/>
    </location>
    <ligand>
        <name>sn-glycerol 3-phosphate</name>
        <dbReference type="ChEBI" id="CHEBI:57597"/>
    </ligand>
</feature>
<comment type="caution">
    <text evidence="13">Lacks conserved residue(s) required for the propagation of feature annotation.</text>
</comment>
<feature type="binding site" evidence="13">
    <location>
        <position position="300"/>
    </location>
    <ligand>
        <name>NADPH</name>
        <dbReference type="ChEBI" id="CHEBI:57783"/>
    </ligand>
</feature>
<feature type="binding site" evidence="13">
    <location>
        <position position="53"/>
    </location>
    <ligand>
        <name>NADPH</name>
        <dbReference type="ChEBI" id="CHEBI:57783"/>
    </ligand>
</feature>
<dbReference type="PRINTS" id="PR00077">
    <property type="entry name" value="GPDHDRGNASE"/>
</dbReference>
<dbReference type="FunFam" id="3.40.50.720:FF:000019">
    <property type="entry name" value="Glycerol-3-phosphate dehydrogenase [NAD(P)+]"/>
    <property type="match status" value="1"/>
</dbReference>
<keyword evidence="18" id="KW-1133">Transmembrane helix</keyword>
<feature type="binding site" evidence="13">
    <location>
        <position position="274"/>
    </location>
    <ligand>
        <name>NADPH</name>
        <dbReference type="ChEBI" id="CHEBI:57783"/>
    </ligand>
</feature>
<dbReference type="Pfam" id="PF07479">
    <property type="entry name" value="NAD_Gly3P_dh_C"/>
    <property type="match status" value="1"/>
</dbReference>
<evidence type="ECO:0000313" key="21">
    <source>
        <dbReference type="EMBL" id="TCP99104.1"/>
    </source>
</evidence>
<evidence type="ECO:0000256" key="16">
    <source>
        <dbReference type="PIRSR" id="PIRSR000114-3"/>
    </source>
</evidence>
<feature type="binding site" evidence="13">
    <location>
        <position position="275"/>
    </location>
    <ligand>
        <name>sn-glycerol 3-phosphate</name>
        <dbReference type="ChEBI" id="CHEBI:57597"/>
    </ligand>
</feature>
<keyword evidence="7 13" id="KW-0594">Phospholipid biosynthesis</keyword>
<keyword evidence="4 13" id="KW-0560">Oxidoreductase</keyword>
<comment type="catalytic activity">
    <reaction evidence="9">
        <text>sn-glycerol 3-phosphate + NADP(+) = dihydroxyacetone phosphate + NADPH + H(+)</text>
        <dbReference type="Rhea" id="RHEA:11096"/>
        <dbReference type="ChEBI" id="CHEBI:15378"/>
        <dbReference type="ChEBI" id="CHEBI:57597"/>
        <dbReference type="ChEBI" id="CHEBI:57642"/>
        <dbReference type="ChEBI" id="CHEBI:57783"/>
        <dbReference type="ChEBI" id="CHEBI:58349"/>
        <dbReference type="EC" id="1.1.1.94"/>
    </reaction>
    <physiologicalReaction direction="right-to-left" evidence="9">
        <dbReference type="Rhea" id="RHEA:11098"/>
    </physiologicalReaction>
</comment>
<evidence type="ECO:0000256" key="8">
    <source>
        <dbReference type="ARBA" id="ARBA00023264"/>
    </source>
</evidence>
<feature type="binding site" evidence="13">
    <location>
        <position position="159"/>
    </location>
    <ligand>
        <name>NADPH</name>
        <dbReference type="ChEBI" id="CHEBI:57783"/>
    </ligand>
</feature>
<dbReference type="FunFam" id="1.10.1040.10:FF:000001">
    <property type="entry name" value="Glycerol-3-phosphate dehydrogenase [NAD(P)+]"/>
    <property type="match status" value="1"/>
</dbReference>
<feature type="transmembrane region" description="Helical" evidence="18">
    <location>
        <begin position="21"/>
        <end position="42"/>
    </location>
</feature>
<dbReference type="Gene3D" id="1.10.1040.10">
    <property type="entry name" value="N-(1-d-carboxylethyl)-l-norvaline Dehydrogenase, domain 2"/>
    <property type="match status" value="1"/>
</dbReference>
<feature type="binding site" evidence="13">
    <location>
        <position position="70"/>
    </location>
    <ligand>
        <name>NADPH</name>
        <dbReference type="ChEBI" id="CHEBI:57783"/>
    </ligand>
</feature>
<evidence type="ECO:0000256" key="18">
    <source>
        <dbReference type="SAM" id="Phobius"/>
    </source>
</evidence>
<evidence type="ECO:0000256" key="3">
    <source>
        <dbReference type="ARBA" id="ARBA00022857"/>
    </source>
</evidence>
<dbReference type="InterPro" id="IPR013328">
    <property type="entry name" value="6PGD_dom2"/>
</dbReference>
<dbReference type="EMBL" id="SLYC01000036">
    <property type="protein sequence ID" value="TCP99104.1"/>
    <property type="molecule type" value="Genomic_DNA"/>
</dbReference>
<dbReference type="EC" id="1.1.1.94" evidence="10 13"/>
<keyword evidence="8 13" id="KW-1208">Phospholipid metabolism</keyword>
<comment type="similarity">
    <text evidence="1 13 17">Belongs to the NAD-dependent glycerol-3-phosphate dehydrogenase family.</text>
</comment>
<feature type="binding site" evidence="13">
    <location>
        <position position="127"/>
    </location>
    <ligand>
        <name>sn-glycerol 3-phosphate</name>
        <dbReference type="ChEBI" id="CHEBI:57597"/>
    </ligand>
</feature>
<dbReference type="GO" id="GO:0005829">
    <property type="term" value="C:cytosol"/>
    <property type="evidence" value="ECO:0007669"/>
    <property type="project" value="TreeGrafter"/>
</dbReference>
<evidence type="ECO:0000256" key="14">
    <source>
        <dbReference type="PIRSR" id="PIRSR000114-1"/>
    </source>
</evidence>
<dbReference type="NCBIfam" id="NF000941">
    <property type="entry name" value="PRK00094.1-3"/>
    <property type="match status" value="1"/>
</dbReference>
<dbReference type="InterPro" id="IPR006109">
    <property type="entry name" value="G3P_DH_NAD-dep_C"/>
</dbReference>
<dbReference type="GO" id="GO:0008654">
    <property type="term" value="P:phospholipid biosynthetic process"/>
    <property type="evidence" value="ECO:0007669"/>
    <property type="project" value="UniProtKB-KW"/>
</dbReference>
<comment type="subcellular location">
    <subcellularLocation>
        <location evidence="13">Cytoplasm</location>
    </subcellularLocation>
</comment>
<accession>A0A4R2TDK8</accession>